<evidence type="ECO:0000313" key="2">
    <source>
        <dbReference type="Proteomes" id="UP000827892"/>
    </source>
</evidence>
<dbReference type="EMBL" id="CP090896">
    <property type="protein sequence ID" value="ULT83856.1"/>
    <property type="molecule type" value="Genomic_DNA"/>
</dbReference>
<name>A0AAE9CX58_CAEBR</name>
<reference evidence="1 2" key="1">
    <citation type="submission" date="2022-05" db="EMBL/GenBank/DDBJ databases">
        <title>Chromosome-level reference genomes for two strains of Caenorhabditis briggsae: an improved platform for comparative genomics.</title>
        <authorList>
            <person name="Stevens L."/>
            <person name="Andersen E.C."/>
        </authorList>
    </citation>
    <scope>NUCLEOTIDE SEQUENCE [LARGE SCALE GENOMIC DNA]</scope>
    <source>
        <strain evidence="1">QX1410_ONT</strain>
        <tissue evidence="1">Whole-organism</tissue>
    </source>
</reference>
<evidence type="ECO:0000313" key="1">
    <source>
        <dbReference type="EMBL" id="ULT83856.1"/>
    </source>
</evidence>
<sequence length="109" mass="12938">MVHTILRTQRNISYNTMLTQNIACFGHFCGWKIHPRDIEEQFYKENSTHLHICIRNCKETYDKTPEGHDKQHFLLDWIAVTIEYSIVNVDSIIQLHLLAITKLRTRSIK</sequence>
<proteinExistence type="predicted"/>
<protein>
    <submittedName>
        <fullName evidence="1">Uncharacterized protein</fullName>
    </submittedName>
</protein>
<accession>A0AAE9CX58</accession>
<organism evidence="1 2">
    <name type="scientific">Caenorhabditis briggsae</name>
    <dbReference type="NCBI Taxonomy" id="6238"/>
    <lineage>
        <taxon>Eukaryota</taxon>
        <taxon>Metazoa</taxon>
        <taxon>Ecdysozoa</taxon>
        <taxon>Nematoda</taxon>
        <taxon>Chromadorea</taxon>
        <taxon>Rhabditida</taxon>
        <taxon>Rhabditina</taxon>
        <taxon>Rhabditomorpha</taxon>
        <taxon>Rhabditoidea</taxon>
        <taxon>Rhabditidae</taxon>
        <taxon>Peloderinae</taxon>
        <taxon>Caenorhabditis</taxon>
    </lineage>
</organism>
<dbReference type="Proteomes" id="UP000827892">
    <property type="component" value="Chromosome X"/>
</dbReference>
<dbReference type="AlphaFoldDB" id="A0AAE9CX58"/>
<gene>
    <name evidence="1" type="ORF">L3Y34_012864</name>
</gene>